<dbReference type="PANTHER" id="PTHR43406">
    <property type="entry name" value="TRYPTOPHAN SYNTHASE, ALPHA CHAIN"/>
    <property type="match status" value="1"/>
</dbReference>
<protein>
    <recommendedName>
        <fullName evidence="8">Tryptophan synthase alpha chain</fullName>
        <ecNumber evidence="8">4.2.1.20</ecNumber>
    </recommendedName>
</protein>
<dbReference type="AlphaFoldDB" id="A0A147K8A1"/>
<accession>A0A147K8A1</accession>
<dbReference type="EMBL" id="LDYG01000028">
    <property type="protein sequence ID" value="KUP06432.1"/>
    <property type="molecule type" value="Genomic_DNA"/>
</dbReference>
<dbReference type="CDD" id="cd04724">
    <property type="entry name" value="Tryptophan_synthase_alpha"/>
    <property type="match status" value="1"/>
</dbReference>
<dbReference type="SUPFAM" id="SSF51366">
    <property type="entry name" value="Ribulose-phoshate binding barrel"/>
    <property type="match status" value="1"/>
</dbReference>
<dbReference type="EC" id="4.2.1.20" evidence="8"/>
<evidence type="ECO:0000256" key="9">
    <source>
        <dbReference type="RuleBase" id="RU003662"/>
    </source>
</evidence>
<dbReference type="RefSeq" id="WP_059350990.1">
    <property type="nucleotide sequence ID" value="NZ_LDYG01000028.1"/>
</dbReference>
<dbReference type="InterPro" id="IPR013785">
    <property type="entry name" value="Aldolase_TIM"/>
</dbReference>
<evidence type="ECO:0000256" key="4">
    <source>
        <dbReference type="ARBA" id="ARBA00022822"/>
    </source>
</evidence>
<evidence type="ECO:0000256" key="7">
    <source>
        <dbReference type="ARBA" id="ARBA00049047"/>
    </source>
</evidence>
<feature type="active site" description="Proton acceptor" evidence="8">
    <location>
        <position position="49"/>
    </location>
</feature>
<feature type="active site" description="Proton acceptor" evidence="8">
    <location>
        <position position="60"/>
    </location>
</feature>
<evidence type="ECO:0000313" key="10">
    <source>
        <dbReference type="EMBL" id="KUP06432.1"/>
    </source>
</evidence>
<comment type="pathway">
    <text evidence="1 8">Amino-acid biosynthesis; L-tryptophan biosynthesis; L-tryptophan from chorismate: step 5/5.</text>
</comment>
<evidence type="ECO:0000256" key="3">
    <source>
        <dbReference type="ARBA" id="ARBA00022605"/>
    </source>
</evidence>
<dbReference type="Proteomes" id="UP000074108">
    <property type="component" value="Unassembled WGS sequence"/>
</dbReference>
<keyword evidence="5 8" id="KW-0057">Aromatic amino acid biosynthesis</keyword>
<dbReference type="GO" id="GO:0005829">
    <property type="term" value="C:cytosol"/>
    <property type="evidence" value="ECO:0007669"/>
    <property type="project" value="TreeGrafter"/>
</dbReference>
<dbReference type="PANTHER" id="PTHR43406:SF1">
    <property type="entry name" value="TRYPTOPHAN SYNTHASE ALPHA CHAIN, CHLOROPLASTIC"/>
    <property type="match status" value="1"/>
</dbReference>
<keyword evidence="3 8" id="KW-0028">Amino-acid biosynthesis</keyword>
<dbReference type="PROSITE" id="PS00167">
    <property type="entry name" value="TRP_SYNTHASE_ALPHA"/>
    <property type="match status" value="1"/>
</dbReference>
<comment type="catalytic activity">
    <reaction evidence="7 8">
        <text>(1S,2R)-1-C-(indol-3-yl)glycerol 3-phosphate + L-serine = D-glyceraldehyde 3-phosphate + L-tryptophan + H2O</text>
        <dbReference type="Rhea" id="RHEA:10532"/>
        <dbReference type="ChEBI" id="CHEBI:15377"/>
        <dbReference type="ChEBI" id="CHEBI:33384"/>
        <dbReference type="ChEBI" id="CHEBI:57912"/>
        <dbReference type="ChEBI" id="CHEBI:58866"/>
        <dbReference type="ChEBI" id="CHEBI:59776"/>
        <dbReference type="EC" id="4.2.1.20"/>
    </reaction>
</comment>
<dbReference type="HAMAP" id="MF_00131">
    <property type="entry name" value="Trp_synth_alpha"/>
    <property type="match status" value="1"/>
</dbReference>
<evidence type="ECO:0000256" key="2">
    <source>
        <dbReference type="ARBA" id="ARBA00011270"/>
    </source>
</evidence>
<dbReference type="STRING" id="1150625.Q75_07795"/>
<comment type="similarity">
    <text evidence="8 9">Belongs to the TrpA family.</text>
</comment>
<dbReference type="PATRIC" id="fig|1150625.3.peg.1646"/>
<dbReference type="Pfam" id="PF00290">
    <property type="entry name" value="Trp_syntA"/>
    <property type="match status" value="1"/>
</dbReference>
<dbReference type="GO" id="GO:0004834">
    <property type="term" value="F:tryptophan synthase activity"/>
    <property type="evidence" value="ECO:0007669"/>
    <property type="project" value="UniProtKB-UniRule"/>
</dbReference>
<keyword evidence="11" id="KW-1185">Reference proteome</keyword>
<evidence type="ECO:0000256" key="1">
    <source>
        <dbReference type="ARBA" id="ARBA00004733"/>
    </source>
</evidence>
<keyword evidence="6 8" id="KW-0456">Lyase</keyword>
<comment type="function">
    <text evidence="8">The alpha subunit is responsible for the aldol cleavage of indoleglycerol phosphate to indole and glyceraldehyde 3-phosphate.</text>
</comment>
<name>A0A147K8A1_9BACI</name>
<evidence type="ECO:0000256" key="5">
    <source>
        <dbReference type="ARBA" id="ARBA00023141"/>
    </source>
</evidence>
<evidence type="ECO:0000256" key="8">
    <source>
        <dbReference type="HAMAP-Rule" id="MF_00131"/>
    </source>
</evidence>
<dbReference type="OrthoDB" id="9804578at2"/>
<organism evidence="10 11">
    <name type="scientific">Bacillus coahuilensis p1.1.43</name>
    <dbReference type="NCBI Taxonomy" id="1150625"/>
    <lineage>
        <taxon>Bacteria</taxon>
        <taxon>Bacillati</taxon>
        <taxon>Bacillota</taxon>
        <taxon>Bacilli</taxon>
        <taxon>Bacillales</taxon>
        <taxon>Bacillaceae</taxon>
        <taxon>Bacillus</taxon>
    </lineage>
</organism>
<sequence length="259" mass="28071">MNKLTNYFIKVKESGRKGFVPYIMAGDGGIHTLKEKLNLLESLGATAIEVGVPFSDPVADGPSIQGAGERSRNEGTTIQSILHELETISPSISVPIILMSYLNPIYSLGILEFAKTARKANVKGVIIPDLSFEESGPFKQILNQQEIGLIQLLSLTSSSNRAKSIIQSSDGFIYVVTVKGITGARKEILQSVESLLSEVNEISPVPVYAGFGISTRQQVTRFQDLCDGAIVGSKIVDCFHQGQINEIKELMGVNFPENV</sequence>
<dbReference type="NCBIfam" id="TIGR00262">
    <property type="entry name" value="trpA"/>
    <property type="match status" value="1"/>
</dbReference>
<gene>
    <name evidence="8" type="primary">trpA</name>
    <name evidence="10" type="ORF">Q75_07795</name>
</gene>
<reference evidence="10 11" key="1">
    <citation type="journal article" date="2016" name="Front. Microbiol.">
        <title>Microevolution Analysis of Bacillus coahuilensis Unveils Differences in Phosphorus Acquisition Strategies and Their Regulation.</title>
        <authorList>
            <person name="Gomez-Lunar Z."/>
            <person name="Hernandez-Gonzalez I."/>
            <person name="Rodriguez-Torres M.D."/>
            <person name="Souza V."/>
            <person name="Olmedo-Alvarez G."/>
        </authorList>
    </citation>
    <scope>NUCLEOTIDE SEQUENCE [LARGE SCALE GENOMIC DNA]</scope>
    <source>
        <strain evidence="11">p1.1.43</strain>
    </source>
</reference>
<dbReference type="Gene3D" id="3.20.20.70">
    <property type="entry name" value="Aldolase class I"/>
    <property type="match status" value="1"/>
</dbReference>
<evidence type="ECO:0000313" key="11">
    <source>
        <dbReference type="Proteomes" id="UP000074108"/>
    </source>
</evidence>
<dbReference type="InterPro" id="IPR018204">
    <property type="entry name" value="Trp_synthase_alpha_AS"/>
</dbReference>
<comment type="subunit">
    <text evidence="2 8">Tetramer of two alpha and two beta chains.</text>
</comment>
<dbReference type="InterPro" id="IPR011060">
    <property type="entry name" value="RibuloseP-bd_barrel"/>
</dbReference>
<dbReference type="UniPathway" id="UPA00035">
    <property type="reaction ID" value="UER00044"/>
</dbReference>
<dbReference type="InterPro" id="IPR002028">
    <property type="entry name" value="Trp_synthase_suA"/>
</dbReference>
<keyword evidence="4 8" id="KW-0822">Tryptophan biosynthesis</keyword>
<comment type="caution">
    <text evidence="10">The sequence shown here is derived from an EMBL/GenBank/DDBJ whole genome shotgun (WGS) entry which is preliminary data.</text>
</comment>
<proteinExistence type="inferred from homology"/>
<evidence type="ECO:0000256" key="6">
    <source>
        <dbReference type="ARBA" id="ARBA00023239"/>
    </source>
</evidence>